<feature type="transmembrane region" description="Helical" evidence="2">
    <location>
        <begin position="135"/>
        <end position="159"/>
    </location>
</feature>
<feature type="transmembrane region" description="Helical" evidence="2">
    <location>
        <begin position="80"/>
        <end position="98"/>
    </location>
</feature>
<proteinExistence type="inferred from homology"/>
<keyword evidence="2" id="KW-0812">Transmembrane</keyword>
<dbReference type="AlphaFoldDB" id="K1LKQ4"/>
<sequence>MNNNSKKTESILISFALIAIAGISYALSGFLTIISSNNQNFNLLSTFWLTVCMLIFFVIIPFFIAKKIYGIDYRYLKINLKNYTIYILIGFIFFKYILKIDSINIFRNLIVASSEEFLFRFIIFEILLRGFDKKYAIVIGSILFALILHLNVDVLINIISKFPMSIVLYILYDKFGYENAFALHWLNNSLVDFFYM</sequence>
<evidence type="ECO:0000313" key="4">
    <source>
        <dbReference type="EMBL" id="EKB57295.1"/>
    </source>
</evidence>
<feature type="transmembrane region" description="Helical" evidence="2">
    <location>
        <begin position="12"/>
        <end position="34"/>
    </location>
</feature>
<evidence type="ECO:0000313" key="5">
    <source>
        <dbReference type="Proteomes" id="UP000005147"/>
    </source>
</evidence>
<keyword evidence="2" id="KW-0472">Membrane</keyword>
<dbReference type="PATRIC" id="fig|883112.3.peg.590"/>
<dbReference type="InterPro" id="IPR003675">
    <property type="entry name" value="Rce1/LyrA-like_dom"/>
</dbReference>
<evidence type="ECO:0000256" key="2">
    <source>
        <dbReference type="SAM" id="Phobius"/>
    </source>
</evidence>
<feature type="domain" description="CAAX prenyl protease 2/Lysostaphin resistance protein A-like" evidence="3">
    <location>
        <begin position="107"/>
        <end position="189"/>
    </location>
</feature>
<dbReference type="GO" id="GO:0080120">
    <property type="term" value="P:CAAX-box protein maturation"/>
    <property type="evidence" value="ECO:0007669"/>
    <property type="project" value="UniProtKB-ARBA"/>
</dbReference>
<dbReference type="GO" id="GO:0004175">
    <property type="term" value="F:endopeptidase activity"/>
    <property type="evidence" value="ECO:0007669"/>
    <property type="project" value="UniProtKB-ARBA"/>
</dbReference>
<dbReference type="Pfam" id="PF02517">
    <property type="entry name" value="Rce1-like"/>
    <property type="match status" value="1"/>
</dbReference>
<dbReference type="RefSeq" id="WP_006701257.1">
    <property type="nucleotide sequence ID" value="NZ_JH932300.1"/>
</dbReference>
<evidence type="ECO:0000256" key="1">
    <source>
        <dbReference type="ARBA" id="ARBA00009067"/>
    </source>
</evidence>
<dbReference type="Proteomes" id="UP000005147">
    <property type="component" value="Unassembled WGS sequence"/>
</dbReference>
<accession>K1LKQ4</accession>
<comment type="caution">
    <text evidence="4">The sequence shown here is derived from an EMBL/GenBank/DDBJ whole genome shotgun (WGS) entry which is preliminary data.</text>
</comment>
<protein>
    <recommendedName>
        <fullName evidence="3">CAAX prenyl protease 2/Lysostaphin resistance protein A-like domain-containing protein</fullName>
    </recommendedName>
</protein>
<name>K1LKQ4_9LACT</name>
<gene>
    <name evidence="4" type="ORF">HMPREF9707_00594</name>
</gene>
<keyword evidence="2" id="KW-1133">Transmembrane helix</keyword>
<organism evidence="4 5">
    <name type="scientific">Falseniella ignava CCUG 37419</name>
    <dbReference type="NCBI Taxonomy" id="883112"/>
    <lineage>
        <taxon>Bacteria</taxon>
        <taxon>Bacillati</taxon>
        <taxon>Bacillota</taxon>
        <taxon>Bacilli</taxon>
        <taxon>Lactobacillales</taxon>
        <taxon>Aerococcaceae</taxon>
        <taxon>Falseniella</taxon>
    </lineage>
</organism>
<comment type="similarity">
    <text evidence="1">Belongs to the UPF0177 family.</text>
</comment>
<feature type="transmembrane region" description="Helical" evidence="2">
    <location>
        <begin position="46"/>
        <end position="68"/>
    </location>
</feature>
<dbReference type="HOGENOM" id="CLU_1420682_0_0_9"/>
<reference evidence="4 5" key="1">
    <citation type="submission" date="2012-07" db="EMBL/GenBank/DDBJ databases">
        <title>The Genome Sequence of Facklamia ignava CCUG 37419.</title>
        <authorList>
            <consortium name="The Broad Institute Genome Sequencing Platform"/>
            <person name="Earl A."/>
            <person name="Ward D."/>
            <person name="Feldgarden M."/>
            <person name="Gevers D."/>
            <person name="Huys G."/>
            <person name="Walker B."/>
            <person name="Young S.K."/>
            <person name="Zeng Q."/>
            <person name="Gargeya S."/>
            <person name="Fitzgerald M."/>
            <person name="Haas B."/>
            <person name="Abouelleil A."/>
            <person name="Alvarado L."/>
            <person name="Arachchi H.M."/>
            <person name="Berlin A.M."/>
            <person name="Chapman S.B."/>
            <person name="Goldberg J."/>
            <person name="Griggs A."/>
            <person name="Gujja S."/>
            <person name="Hansen M."/>
            <person name="Howarth C."/>
            <person name="Imamovic A."/>
            <person name="Larimer J."/>
            <person name="McCowen C."/>
            <person name="Montmayeur A."/>
            <person name="Murphy C."/>
            <person name="Neiman D."/>
            <person name="Pearson M."/>
            <person name="Priest M."/>
            <person name="Roberts A."/>
            <person name="Saif S."/>
            <person name="Shea T."/>
            <person name="Sisk P."/>
            <person name="Sykes S."/>
            <person name="Wortman J."/>
            <person name="Nusbaum C."/>
            <person name="Birren B."/>
        </authorList>
    </citation>
    <scope>NUCLEOTIDE SEQUENCE [LARGE SCALE GENOMIC DNA]</scope>
    <source>
        <strain evidence="4 5">CCUG 37419</strain>
    </source>
</reference>
<evidence type="ECO:0000259" key="3">
    <source>
        <dbReference type="Pfam" id="PF02517"/>
    </source>
</evidence>
<keyword evidence="5" id="KW-1185">Reference proteome</keyword>
<dbReference type="EMBL" id="AGZE01000018">
    <property type="protein sequence ID" value="EKB57295.1"/>
    <property type="molecule type" value="Genomic_DNA"/>
</dbReference>